<evidence type="ECO:0000313" key="2">
    <source>
        <dbReference type="EMBL" id="HCA04228.1"/>
    </source>
</evidence>
<accession>A0A3D0KL43</accession>
<reference evidence="2" key="1">
    <citation type="journal article" date="2018" name="Nat. Biotechnol.">
        <title>A standardized bacterial taxonomy based on genome phylogeny substantially revises the tree of life.</title>
        <authorList>
            <person name="Parks D.H."/>
            <person name="Chuvochina M."/>
            <person name="Waite D.W."/>
            <person name="Rinke C."/>
            <person name="Skarshewski A."/>
            <person name="Chaumeil P.A."/>
            <person name="Hugenholtz P."/>
        </authorList>
    </citation>
    <scope>NUCLEOTIDE SEQUENCE [LARGE SCALE GENOMIC DNA]</scope>
    <source>
        <strain evidence="2">UBA11284</strain>
    </source>
</reference>
<sequence>MSADRPYPHEIKKQWESAIEAAPLLDDEKTNLFNIIDYSQPPVSLTTLKKAAEIYNIDIKSIDIENLIKKLQTLENIKKEKPSHIGTNYSVYYALTHSSHLFQSSSDIAIKCRRYFSHLFGNVDENKSISKSTFYTHVLAARDVISAVIESRIKIVEKSETLGSDIITTINSDMLSAQKNRLKEKIKILSMLSHKILTPGEKQRDYNSSEKQKTASNVPKHDPWHDERLNVLAKTLLPKRQRLYIRRERYKQHDSAVSGPAENALFKMRDIKLKDPNETEESSENTIVQRAASSTLTRTDDIQLVRRRTKSSPTSSLPAITDLARLTDVTIHAVLAQPLYSELKYFAILLLTLGLPPERLMRLTTSEHVDTATDNHHDDRPHWCTAESVLCYRLLDGPSLNRSNPTNQWVQLTLPPSLTEFFKLFPLSERPFRGARSQLNRHLKRYFRNQPGLIPTANRLSASSWLYRRPHAIDDVAATALAGQFGLGLSAPAAYRQLSRKELQHVFDKTLQQLGLFEPTLPVAMPVNANHTSASVGSAVAQPPEFFQSIFSDIRQNMRSSQAEIEAWQSYKPFPADALLRFSQLISAHELLGWQLSTGARPVGPRSGNQLGQKMQWVHDKNSARGIESRVIPILPNVRESIKSLHRWHSLIIHVASSANVAIGDQRTDRLDTPAWLFKPQRGKKLILRDMHWSDLSTLQLSQLINSPRNVARHSFASYLRNRISDAQVDAMLGHARHGRMLSSPRSETPLDMQNYSQLIHALKEWLGACGYQPLDWSRIPWHC</sequence>
<protein>
    <submittedName>
        <fullName evidence="2">Uncharacterized protein</fullName>
    </submittedName>
</protein>
<feature type="compositionally biased region" description="Basic and acidic residues" evidence="1">
    <location>
        <begin position="201"/>
        <end position="223"/>
    </location>
</feature>
<proteinExistence type="predicted"/>
<evidence type="ECO:0000256" key="1">
    <source>
        <dbReference type="SAM" id="MobiDB-lite"/>
    </source>
</evidence>
<organism evidence="2">
    <name type="scientific">Halomonas campaniensis</name>
    <dbReference type="NCBI Taxonomy" id="213554"/>
    <lineage>
        <taxon>Bacteria</taxon>
        <taxon>Pseudomonadati</taxon>
        <taxon>Pseudomonadota</taxon>
        <taxon>Gammaproteobacteria</taxon>
        <taxon>Oceanospirillales</taxon>
        <taxon>Halomonadaceae</taxon>
        <taxon>Halomonas</taxon>
    </lineage>
</organism>
<gene>
    <name evidence="2" type="ORF">DEO68_19145</name>
</gene>
<name>A0A3D0KL43_9GAMM</name>
<dbReference type="EMBL" id="DOTR01000105">
    <property type="protein sequence ID" value="HCA04228.1"/>
    <property type="molecule type" value="Genomic_DNA"/>
</dbReference>
<comment type="caution">
    <text evidence="2">The sequence shown here is derived from an EMBL/GenBank/DDBJ whole genome shotgun (WGS) entry which is preliminary data.</text>
</comment>
<dbReference type="AlphaFoldDB" id="A0A3D0KL43"/>
<feature type="region of interest" description="Disordered" evidence="1">
    <location>
        <begin position="200"/>
        <end position="223"/>
    </location>
</feature>